<feature type="domain" description="Phosphoribulokinase/uridine kinase" evidence="1">
    <location>
        <begin position="88"/>
        <end position="172"/>
    </location>
</feature>
<gene>
    <name evidence="2" type="ORF">WICMUC_001190</name>
</gene>
<accession>A0A9P8PXN4</accession>
<dbReference type="Pfam" id="PF00485">
    <property type="entry name" value="PRK"/>
    <property type="match status" value="1"/>
</dbReference>
<reference evidence="2" key="2">
    <citation type="submission" date="2021-01" db="EMBL/GenBank/DDBJ databases">
        <authorList>
            <person name="Schikora-Tamarit M.A."/>
        </authorList>
    </citation>
    <scope>NUCLEOTIDE SEQUENCE</scope>
    <source>
        <strain evidence="2">CBS6341</strain>
    </source>
</reference>
<dbReference type="InterPro" id="IPR027417">
    <property type="entry name" value="P-loop_NTPase"/>
</dbReference>
<protein>
    <recommendedName>
        <fullName evidence="1">Phosphoribulokinase/uridine kinase domain-containing protein</fullName>
    </recommendedName>
</protein>
<comment type="caution">
    <text evidence="2">The sequence shown here is derived from an EMBL/GenBank/DDBJ whole genome shotgun (WGS) entry which is preliminary data.</text>
</comment>
<dbReference type="GO" id="GO:0016301">
    <property type="term" value="F:kinase activity"/>
    <property type="evidence" value="ECO:0007669"/>
    <property type="project" value="InterPro"/>
</dbReference>
<evidence type="ECO:0000259" key="1">
    <source>
        <dbReference type="Pfam" id="PF00485"/>
    </source>
</evidence>
<dbReference type="SUPFAM" id="SSF52540">
    <property type="entry name" value="P-loop containing nucleoside triphosphate hydrolases"/>
    <property type="match status" value="1"/>
</dbReference>
<reference evidence="2" key="1">
    <citation type="journal article" date="2021" name="Open Biol.">
        <title>Shared evolutionary footprints suggest mitochondrial oxidative damage underlies multiple complex I losses in fungi.</title>
        <authorList>
            <person name="Schikora-Tamarit M.A."/>
            <person name="Marcet-Houben M."/>
            <person name="Nosek J."/>
            <person name="Gabaldon T."/>
        </authorList>
    </citation>
    <scope>NUCLEOTIDE SEQUENCE</scope>
    <source>
        <strain evidence="2">CBS6341</strain>
    </source>
</reference>
<dbReference type="PANTHER" id="PTHR10285">
    <property type="entry name" value="URIDINE KINASE"/>
    <property type="match status" value="1"/>
</dbReference>
<name>A0A9P8PXN4_9ASCO</name>
<dbReference type="Gene3D" id="3.40.50.300">
    <property type="entry name" value="P-loop containing nucleotide triphosphate hydrolases"/>
    <property type="match status" value="1"/>
</dbReference>
<proteinExistence type="predicted"/>
<dbReference type="Proteomes" id="UP000769528">
    <property type="component" value="Unassembled WGS sequence"/>
</dbReference>
<dbReference type="AlphaFoldDB" id="A0A9P8PXN4"/>
<dbReference type="GO" id="GO:0005524">
    <property type="term" value="F:ATP binding"/>
    <property type="evidence" value="ECO:0007669"/>
    <property type="project" value="InterPro"/>
</dbReference>
<keyword evidence="3" id="KW-1185">Reference proteome</keyword>
<sequence>MSKFIIVLVAGGKCSGKREISNQIKAELINTKNLDNRQRQLKVEILNFDEYIKDDSVVLYGPERYDFQKLINDLKTYAQSNSDSENQDLVLVIHGQYTLYNAELRQLSTLKFFIDCDPDTRLNRWLLRDVVLAKADDDKFRSIIDTYLNHSRIEFNEFILKTRNIADLILQNDDNKSDKLIHPNIITLICDGILPMLSQKLYINKDMIYHRNNSSVFNFQSEQLNDERDRFYDLS</sequence>
<dbReference type="OrthoDB" id="738517at2759"/>
<evidence type="ECO:0000313" key="3">
    <source>
        <dbReference type="Proteomes" id="UP000769528"/>
    </source>
</evidence>
<organism evidence="2 3">
    <name type="scientific">Wickerhamomyces mucosus</name>
    <dbReference type="NCBI Taxonomy" id="1378264"/>
    <lineage>
        <taxon>Eukaryota</taxon>
        <taxon>Fungi</taxon>
        <taxon>Dikarya</taxon>
        <taxon>Ascomycota</taxon>
        <taxon>Saccharomycotina</taxon>
        <taxon>Saccharomycetes</taxon>
        <taxon>Phaffomycetales</taxon>
        <taxon>Wickerhamomycetaceae</taxon>
        <taxon>Wickerhamomyces</taxon>
    </lineage>
</organism>
<dbReference type="InterPro" id="IPR006083">
    <property type="entry name" value="PRK/URK"/>
</dbReference>
<evidence type="ECO:0000313" key="2">
    <source>
        <dbReference type="EMBL" id="KAH3679179.1"/>
    </source>
</evidence>
<dbReference type="EMBL" id="JAEUBF010000389">
    <property type="protein sequence ID" value="KAH3679179.1"/>
    <property type="molecule type" value="Genomic_DNA"/>
</dbReference>